<reference evidence="1" key="1">
    <citation type="submission" date="2020-05" db="EMBL/GenBank/DDBJ databases">
        <authorList>
            <person name="Chiriac C."/>
            <person name="Salcher M."/>
            <person name="Ghai R."/>
            <person name="Kavagutti S V."/>
        </authorList>
    </citation>
    <scope>NUCLEOTIDE SEQUENCE</scope>
</reference>
<organism evidence="1">
    <name type="scientific">freshwater metagenome</name>
    <dbReference type="NCBI Taxonomy" id="449393"/>
    <lineage>
        <taxon>unclassified sequences</taxon>
        <taxon>metagenomes</taxon>
        <taxon>ecological metagenomes</taxon>
    </lineage>
</organism>
<protein>
    <submittedName>
        <fullName evidence="1">Unannotated protein</fullName>
    </submittedName>
</protein>
<accession>A0A6J7BEF1</accession>
<dbReference type="EMBL" id="CAFAZZ010000079">
    <property type="protein sequence ID" value="CAB4843534.1"/>
    <property type="molecule type" value="Genomic_DNA"/>
</dbReference>
<name>A0A6J7BEF1_9ZZZZ</name>
<dbReference type="AlphaFoldDB" id="A0A6J7BEF1"/>
<gene>
    <name evidence="1" type="ORF">UFOPK3243_00816</name>
</gene>
<evidence type="ECO:0000313" key="1">
    <source>
        <dbReference type="EMBL" id="CAB4843534.1"/>
    </source>
</evidence>
<proteinExistence type="predicted"/>
<sequence length="52" mass="5588">MGWLGTRNPTVSCPPVMKFLARSLLLRISVIGPGQNVRARAIAYSGMSDIQG</sequence>